<evidence type="ECO:0000256" key="1">
    <source>
        <dbReference type="SAM" id="MobiDB-lite"/>
    </source>
</evidence>
<dbReference type="AlphaFoldDB" id="A0A9E7DJT7"/>
<feature type="transmembrane region" description="Helical" evidence="2">
    <location>
        <begin position="86"/>
        <end position="105"/>
    </location>
</feature>
<organism evidence="3 4">
    <name type="scientific">Fenollaria massiliensis</name>
    <dbReference type="NCBI Taxonomy" id="938288"/>
    <lineage>
        <taxon>Bacteria</taxon>
        <taxon>Bacillati</taxon>
        <taxon>Bacillota</taxon>
        <taxon>Clostridia</taxon>
        <taxon>Eubacteriales</taxon>
        <taxon>Fenollaria</taxon>
    </lineage>
</organism>
<evidence type="ECO:0000256" key="2">
    <source>
        <dbReference type="SAM" id="Phobius"/>
    </source>
</evidence>
<feature type="region of interest" description="Disordered" evidence="1">
    <location>
        <begin position="104"/>
        <end position="129"/>
    </location>
</feature>
<keyword evidence="2" id="KW-1133">Transmembrane helix</keyword>
<feature type="compositionally biased region" description="Basic residues" evidence="1">
    <location>
        <begin position="105"/>
        <end position="117"/>
    </location>
</feature>
<gene>
    <name evidence="3" type="ORF">M1R53_02250</name>
</gene>
<dbReference type="RefSeq" id="WP_070599170.1">
    <property type="nucleotide sequence ID" value="NZ_CP096649.1"/>
</dbReference>
<accession>A0A9E7DJT7</accession>
<evidence type="ECO:0000313" key="4">
    <source>
        <dbReference type="Proteomes" id="UP000831151"/>
    </source>
</evidence>
<reference evidence="3" key="1">
    <citation type="submission" date="2022-04" db="EMBL/GenBank/DDBJ databases">
        <title>Complete genome sequences of Ezakiella coagulans and Fenollaria massiliensis.</title>
        <authorList>
            <person name="France M.T."/>
            <person name="Clifford J."/>
            <person name="Narina S."/>
            <person name="Rutt L."/>
            <person name="Ravel J."/>
        </authorList>
    </citation>
    <scope>NUCLEOTIDE SEQUENCE</scope>
    <source>
        <strain evidence="3">C0061C2</strain>
    </source>
</reference>
<keyword evidence="2" id="KW-0472">Membrane</keyword>
<dbReference type="KEGG" id="fms:M1R53_02250"/>
<name>A0A9E7DJT7_9FIRM</name>
<keyword evidence="2" id="KW-0812">Transmembrane</keyword>
<feature type="compositionally biased region" description="Basic and acidic residues" evidence="1">
    <location>
        <begin position="118"/>
        <end position="129"/>
    </location>
</feature>
<protein>
    <submittedName>
        <fullName evidence="3">Uncharacterized protein</fullName>
    </submittedName>
</protein>
<sequence length="129" mass="14581">MGTIKSILEKILTEVKPYMTETSLIFIVALVFAVLVLFLHIAFMKYKFVKYIPTISLIIFAVFVLLKGNKRSILQASIIDMKLAIISLTAAFTSLFVAIAMGSMAKRRKSRKTRVKRSKSEETDKETSK</sequence>
<keyword evidence="4" id="KW-1185">Reference proteome</keyword>
<evidence type="ECO:0000313" key="3">
    <source>
        <dbReference type="EMBL" id="UQK59502.1"/>
    </source>
</evidence>
<feature type="transmembrane region" description="Helical" evidence="2">
    <location>
        <begin position="23"/>
        <end position="41"/>
    </location>
</feature>
<dbReference type="Proteomes" id="UP000831151">
    <property type="component" value="Chromosome"/>
</dbReference>
<dbReference type="EMBL" id="CP096649">
    <property type="protein sequence ID" value="UQK59502.1"/>
    <property type="molecule type" value="Genomic_DNA"/>
</dbReference>
<feature type="transmembrane region" description="Helical" evidence="2">
    <location>
        <begin position="48"/>
        <end position="66"/>
    </location>
</feature>
<proteinExistence type="predicted"/>